<dbReference type="SUPFAM" id="SSF47384">
    <property type="entry name" value="Homodimeric domain of signal transducing histidine kinase"/>
    <property type="match status" value="1"/>
</dbReference>
<comment type="catalytic activity">
    <reaction evidence="1">
        <text>ATP + protein L-histidine = ADP + protein N-phospho-L-histidine.</text>
        <dbReference type="EC" id="2.7.13.3"/>
    </reaction>
</comment>
<feature type="coiled-coil region" evidence="7">
    <location>
        <begin position="135"/>
        <end position="169"/>
    </location>
</feature>
<dbReference type="SMART" id="SM00387">
    <property type="entry name" value="HATPase_c"/>
    <property type="match status" value="1"/>
</dbReference>
<keyword evidence="3" id="KW-0808">Transferase</keyword>
<dbReference type="Proteomes" id="UP000293300">
    <property type="component" value="Unassembled WGS sequence"/>
</dbReference>
<feature type="domain" description="PAC" evidence="10">
    <location>
        <begin position="612"/>
        <end position="664"/>
    </location>
</feature>
<evidence type="ECO:0000259" key="8">
    <source>
        <dbReference type="PROSITE" id="PS50109"/>
    </source>
</evidence>
<dbReference type="GO" id="GO:0006355">
    <property type="term" value="P:regulation of DNA-templated transcription"/>
    <property type="evidence" value="ECO:0007669"/>
    <property type="project" value="InterPro"/>
</dbReference>
<dbReference type="InterPro" id="IPR004358">
    <property type="entry name" value="Sig_transdc_His_kin-like_C"/>
</dbReference>
<dbReference type="Gene3D" id="3.30.450.20">
    <property type="entry name" value="PAS domain"/>
    <property type="match status" value="4"/>
</dbReference>
<dbReference type="Pfam" id="PF13188">
    <property type="entry name" value="PAS_8"/>
    <property type="match status" value="1"/>
</dbReference>
<accession>A0A4Q9YUY0</accession>
<dbReference type="SMART" id="SM00091">
    <property type="entry name" value="PAS"/>
    <property type="match status" value="4"/>
</dbReference>
<dbReference type="PROSITE" id="PS50112">
    <property type="entry name" value="PAS"/>
    <property type="match status" value="3"/>
</dbReference>
<dbReference type="InterPro" id="IPR052162">
    <property type="entry name" value="Sensor_kinase/Photoreceptor"/>
</dbReference>
<dbReference type="CDD" id="cd00082">
    <property type="entry name" value="HisKA"/>
    <property type="match status" value="1"/>
</dbReference>
<evidence type="ECO:0000256" key="7">
    <source>
        <dbReference type="SAM" id="Coils"/>
    </source>
</evidence>
<keyword evidence="6" id="KW-0141">cGMP biosynthesis</keyword>
<keyword evidence="5" id="KW-0418">Kinase</keyword>
<protein>
    <submittedName>
        <fullName evidence="11">PAS domain S-box protein</fullName>
    </submittedName>
</protein>
<dbReference type="PROSITE" id="PS50109">
    <property type="entry name" value="HIS_KIN"/>
    <property type="match status" value="1"/>
</dbReference>
<feature type="domain" description="PAC" evidence="10">
    <location>
        <begin position="239"/>
        <end position="291"/>
    </location>
</feature>
<dbReference type="GO" id="GO:0000155">
    <property type="term" value="F:phosphorelay sensor kinase activity"/>
    <property type="evidence" value="ECO:0007669"/>
    <property type="project" value="InterPro"/>
</dbReference>
<dbReference type="Pfam" id="PF00512">
    <property type="entry name" value="HisKA"/>
    <property type="match status" value="1"/>
</dbReference>
<dbReference type="SUPFAM" id="SSF55785">
    <property type="entry name" value="PYP-like sensor domain (PAS domain)"/>
    <property type="match status" value="4"/>
</dbReference>
<dbReference type="Pfam" id="PF00989">
    <property type="entry name" value="PAS"/>
    <property type="match status" value="1"/>
</dbReference>
<evidence type="ECO:0000256" key="1">
    <source>
        <dbReference type="ARBA" id="ARBA00000085"/>
    </source>
</evidence>
<dbReference type="Gene3D" id="3.30.450.260">
    <property type="entry name" value="Haem NO binding associated domain"/>
    <property type="match status" value="1"/>
</dbReference>
<dbReference type="Gene3D" id="3.30.565.10">
    <property type="entry name" value="Histidine kinase-like ATPase, C-terminal domain"/>
    <property type="match status" value="1"/>
</dbReference>
<dbReference type="InterPro" id="IPR035965">
    <property type="entry name" value="PAS-like_dom_sf"/>
</dbReference>
<name>A0A4Q9YUY0_9FLAO</name>
<evidence type="ECO:0000256" key="4">
    <source>
        <dbReference type="ARBA" id="ARBA00022741"/>
    </source>
</evidence>
<dbReference type="CDD" id="cd00130">
    <property type="entry name" value="PAS"/>
    <property type="match status" value="3"/>
</dbReference>
<feature type="domain" description="PAS" evidence="9">
    <location>
        <begin position="288"/>
        <end position="359"/>
    </location>
</feature>
<dbReference type="NCBIfam" id="TIGR00229">
    <property type="entry name" value="sensory_box"/>
    <property type="match status" value="4"/>
</dbReference>
<sequence length="896" mass="102714">MKDFQLNLDGDSLNELFPFYILIDENLMIERVGNSIHKLLPELKGQSFPEHFTLLKPFIEKITKEHFVDFSNQSIVFAAKTNSEIIFRGQIRPQDRGFLFVGSPWLISMKETTRKKLSPNDFAPHDPLLDVLHILKNQEANNTELKELVIKVDEQSKQLTKDKEELNKLSLVASANKNGVVLTDTDGKILWGNTAFLKIIESDLKKTVGENILKIGPSKLSQKSEIETVIDGFKKGILFESENAYQNKNGQLSWYKTTKQPIRNETGAVIYYFAILEDVTTEKEREEQLLLLSSIAETNSNPIFISDKDGRIDWVNSSFLELTQYSLAEIIGQKPELLLYGSGTDPEMIRYLAEQMREGLPFDGEMIFYDKFQKKYWVRIQGKAIRDDNGDIKKYFTILADISFEKEFNQQLIESKNRLNAIIANLQTGIILEDENQKILLANKKFCELFGITPEPDAIKGLDSGLMARGTTSIFKNQNRYFKRVEEILQKKEMVIAEEIELTDGRFFERSFIPIANIDNQYSGHLWSYDDITIKKKYKESLEAEKEKYRNIIANMNMGLLEIDTNNVIQLANQSFSDMSGYSIPELIGQKVAELFRQNEALITEQKGDNTASSEVKVTVKSGEEKYWLVSGAANYNMNGELAGTIGIHLDITEQKKLALQKEDLLKKLERQNEYLNEYAQVVSHDLKSPLRSIHTLISWIKQDNDKELNSLSQEYIKLIESKVEKMDSLIQGILTYSKLDASKEFNELVNLNEVVQNCINIIHIPENVTVTVKDTLPTLEIDSFRMQQLFLNLLSNAVNYMDKEKGWVEIRCSESDTDYLISIQDNGQGIDPRYQSKIFDLFQSFAKVEKSTGIGLSIVKRIMDYYNGDIELESTLGVGTTFFIRLPKNHRKAYL</sequence>
<evidence type="ECO:0000256" key="5">
    <source>
        <dbReference type="ARBA" id="ARBA00022777"/>
    </source>
</evidence>
<dbReference type="GO" id="GO:0004383">
    <property type="term" value="F:guanylate cyclase activity"/>
    <property type="evidence" value="ECO:0007669"/>
    <property type="project" value="InterPro"/>
</dbReference>
<feature type="domain" description="PAS" evidence="9">
    <location>
        <begin position="545"/>
        <end position="600"/>
    </location>
</feature>
<evidence type="ECO:0000313" key="12">
    <source>
        <dbReference type="Proteomes" id="UP000293300"/>
    </source>
</evidence>
<dbReference type="InterPro" id="IPR013767">
    <property type="entry name" value="PAS_fold"/>
</dbReference>
<dbReference type="InterPro" id="IPR000014">
    <property type="entry name" value="PAS"/>
</dbReference>
<dbReference type="InterPro" id="IPR001610">
    <property type="entry name" value="PAC"/>
</dbReference>
<dbReference type="PROSITE" id="PS50113">
    <property type="entry name" value="PAC"/>
    <property type="match status" value="3"/>
</dbReference>
<keyword evidence="4" id="KW-0547">Nucleotide-binding</keyword>
<dbReference type="OrthoDB" id="9781208at2"/>
<dbReference type="InterPro" id="IPR042463">
    <property type="entry name" value="HNOB_dom_associated_sf"/>
</dbReference>
<reference evidence="11 12" key="1">
    <citation type="submission" date="2019-02" db="EMBL/GenBank/DDBJ databases">
        <title>Flavobacterium sp. RD-2-33 isolated from forest soil.</title>
        <authorList>
            <person name="Chaudhary D.K."/>
        </authorList>
    </citation>
    <scope>NUCLEOTIDE SEQUENCE [LARGE SCALE GENOMIC DNA]</scope>
    <source>
        <strain evidence="11 12">RD-2-33</strain>
    </source>
</reference>
<evidence type="ECO:0000256" key="6">
    <source>
        <dbReference type="ARBA" id="ARBA00023293"/>
    </source>
</evidence>
<comment type="caution">
    <text evidence="11">The sequence shown here is derived from an EMBL/GenBank/DDBJ whole genome shotgun (WGS) entry which is preliminary data.</text>
</comment>
<dbReference type="PANTHER" id="PTHR43304:SF1">
    <property type="entry name" value="PAC DOMAIN-CONTAINING PROTEIN"/>
    <property type="match status" value="1"/>
</dbReference>
<dbReference type="AlphaFoldDB" id="A0A4Q9YUY0"/>
<feature type="domain" description="Histidine kinase" evidence="8">
    <location>
        <begin position="682"/>
        <end position="891"/>
    </location>
</feature>
<evidence type="ECO:0000313" key="11">
    <source>
        <dbReference type="EMBL" id="TBX67517.1"/>
    </source>
</evidence>
<dbReference type="RefSeq" id="WP_131476395.1">
    <property type="nucleotide sequence ID" value="NZ_SJPE01000011.1"/>
</dbReference>
<dbReference type="InterPro" id="IPR003594">
    <property type="entry name" value="HATPase_dom"/>
</dbReference>
<dbReference type="EMBL" id="SJPE01000011">
    <property type="protein sequence ID" value="TBX67517.1"/>
    <property type="molecule type" value="Genomic_DNA"/>
</dbReference>
<dbReference type="InterPro" id="IPR005467">
    <property type="entry name" value="His_kinase_dom"/>
</dbReference>
<dbReference type="InterPro" id="IPR000700">
    <property type="entry name" value="PAS-assoc_C"/>
</dbReference>
<feature type="domain" description="PAC" evidence="10">
    <location>
        <begin position="362"/>
        <end position="414"/>
    </location>
</feature>
<evidence type="ECO:0000256" key="3">
    <source>
        <dbReference type="ARBA" id="ARBA00022679"/>
    </source>
</evidence>
<dbReference type="SMART" id="SM00086">
    <property type="entry name" value="PAC"/>
    <property type="match status" value="3"/>
</dbReference>
<keyword evidence="12" id="KW-1185">Reference proteome</keyword>
<keyword evidence="2" id="KW-0597">Phosphoprotein</keyword>
<evidence type="ECO:0000259" key="10">
    <source>
        <dbReference type="PROSITE" id="PS50113"/>
    </source>
</evidence>
<dbReference type="GO" id="GO:0000166">
    <property type="term" value="F:nucleotide binding"/>
    <property type="evidence" value="ECO:0007669"/>
    <property type="project" value="UniProtKB-KW"/>
</dbReference>
<organism evidence="11 12">
    <name type="scientific">Flavobacterium silvisoli</name>
    <dbReference type="NCBI Taxonomy" id="2529433"/>
    <lineage>
        <taxon>Bacteria</taxon>
        <taxon>Pseudomonadati</taxon>
        <taxon>Bacteroidota</taxon>
        <taxon>Flavobacteriia</taxon>
        <taxon>Flavobacteriales</taxon>
        <taxon>Flavobacteriaceae</taxon>
        <taxon>Flavobacterium</taxon>
    </lineage>
</organism>
<feature type="domain" description="PAS" evidence="9">
    <location>
        <begin position="415"/>
        <end position="455"/>
    </location>
</feature>
<dbReference type="SMART" id="SM00388">
    <property type="entry name" value="HisKA"/>
    <property type="match status" value="1"/>
</dbReference>
<dbReference type="SUPFAM" id="SSF55874">
    <property type="entry name" value="ATPase domain of HSP90 chaperone/DNA topoisomerase II/histidine kinase"/>
    <property type="match status" value="1"/>
</dbReference>
<proteinExistence type="predicted"/>
<dbReference type="PRINTS" id="PR00344">
    <property type="entry name" value="BCTRLSENSOR"/>
</dbReference>
<dbReference type="PANTHER" id="PTHR43304">
    <property type="entry name" value="PHYTOCHROME-LIKE PROTEIN CPH1"/>
    <property type="match status" value="1"/>
</dbReference>
<gene>
    <name evidence="11" type="ORF">EZL74_09610</name>
</gene>
<dbReference type="Pfam" id="PF13426">
    <property type="entry name" value="PAS_9"/>
    <property type="match status" value="2"/>
</dbReference>
<dbReference type="Pfam" id="PF02518">
    <property type="entry name" value="HATPase_c"/>
    <property type="match status" value="1"/>
</dbReference>
<dbReference type="Pfam" id="PF07701">
    <property type="entry name" value="HNOBA"/>
    <property type="match status" value="1"/>
</dbReference>
<evidence type="ECO:0000256" key="2">
    <source>
        <dbReference type="ARBA" id="ARBA00022553"/>
    </source>
</evidence>
<dbReference type="InterPro" id="IPR036890">
    <property type="entry name" value="HATPase_C_sf"/>
</dbReference>
<dbReference type="InterPro" id="IPR011645">
    <property type="entry name" value="HNOB_dom_associated"/>
</dbReference>
<keyword evidence="7" id="KW-0175">Coiled coil</keyword>
<evidence type="ECO:0000259" key="9">
    <source>
        <dbReference type="PROSITE" id="PS50112"/>
    </source>
</evidence>
<dbReference type="InterPro" id="IPR003661">
    <property type="entry name" value="HisK_dim/P_dom"/>
</dbReference>
<dbReference type="Gene3D" id="1.10.287.130">
    <property type="match status" value="1"/>
</dbReference>
<dbReference type="InterPro" id="IPR036097">
    <property type="entry name" value="HisK_dim/P_sf"/>
</dbReference>